<dbReference type="GO" id="GO:0004352">
    <property type="term" value="F:glutamate dehydrogenase (NAD+) activity"/>
    <property type="evidence" value="ECO:0007669"/>
    <property type="project" value="InterPro"/>
</dbReference>
<accession>A0A3S3EAI4</accession>
<evidence type="ECO:0000313" key="2">
    <source>
        <dbReference type="EMBL" id="RVW09467.1"/>
    </source>
</evidence>
<sequence>MVRPLGIGDMSGDLPDGGRLCSKYIRLVGAFRRRPVLLDPDQRPLAVGAEVTGR</sequence>
<dbReference type="GO" id="GO:0004069">
    <property type="term" value="F:L-aspartate:2-oxoglutarate aminotransferase activity"/>
    <property type="evidence" value="ECO:0007669"/>
    <property type="project" value="InterPro"/>
</dbReference>
<name>A0A3S3EAI4_9NOCA</name>
<gene>
    <name evidence="2" type="ORF">EGT67_11865</name>
</gene>
<comment type="caution">
    <text evidence="2">The sequence shown here is derived from an EMBL/GenBank/DDBJ whole genome shotgun (WGS) entry which is preliminary data.</text>
</comment>
<dbReference type="AlphaFoldDB" id="A0A3S3EAI4"/>
<reference evidence="2 3" key="1">
    <citation type="submission" date="2018-11" db="EMBL/GenBank/DDBJ databases">
        <title>Rhodococcus spongicola sp. nov. and Rhodococcus xishaensis sp. nov. from marine sponges.</title>
        <authorList>
            <person name="Li L."/>
            <person name="Lin H.W."/>
        </authorList>
    </citation>
    <scope>NUCLEOTIDE SEQUENCE [LARGE SCALE GENOMIC DNA]</scope>
    <source>
        <strain evidence="2 3">CCTCC AB2014297</strain>
    </source>
</reference>
<keyword evidence="3" id="KW-1185">Reference proteome</keyword>
<dbReference type="Pfam" id="PF05088">
    <property type="entry name" value="Bac_GDH_CD"/>
    <property type="match status" value="1"/>
</dbReference>
<dbReference type="GO" id="GO:0006538">
    <property type="term" value="P:L-glutamate catabolic process"/>
    <property type="evidence" value="ECO:0007669"/>
    <property type="project" value="InterPro"/>
</dbReference>
<feature type="domain" description="NAD-glutamate dehydrogenase catalytic" evidence="1">
    <location>
        <begin position="5"/>
        <end position="43"/>
    </location>
</feature>
<dbReference type="InterPro" id="IPR028971">
    <property type="entry name" value="NAD-GDH_cat"/>
</dbReference>
<evidence type="ECO:0000313" key="3">
    <source>
        <dbReference type="Proteomes" id="UP000286208"/>
    </source>
</evidence>
<organism evidence="2 3">
    <name type="scientific">Prescottella agglutinans</name>
    <dbReference type="NCBI Taxonomy" id="1644129"/>
    <lineage>
        <taxon>Bacteria</taxon>
        <taxon>Bacillati</taxon>
        <taxon>Actinomycetota</taxon>
        <taxon>Actinomycetes</taxon>
        <taxon>Mycobacteriales</taxon>
        <taxon>Nocardiaceae</taxon>
        <taxon>Prescottella</taxon>
    </lineage>
</organism>
<evidence type="ECO:0000259" key="1">
    <source>
        <dbReference type="Pfam" id="PF05088"/>
    </source>
</evidence>
<dbReference type="EMBL" id="RKLP01000005">
    <property type="protein sequence ID" value="RVW09467.1"/>
    <property type="molecule type" value="Genomic_DNA"/>
</dbReference>
<protein>
    <recommendedName>
        <fullName evidence="1">NAD-glutamate dehydrogenase catalytic domain-containing protein</fullName>
    </recommendedName>
</protein>
<proteinExistence type="predicted"/>
<dbReference type="Proteomes" id="UP000286208">
    <property type="component" value="Unassembled WGS sequence"/>
</dbReference>